<sequence length="102" mass="11494">MQLLFDRCLGSLVATSLQICLKPLAKKLSVAYLLDISHRHILPDCEETTSLPHNPIAQPFSGWILETLQLGWVAKAKVDQPDVSLNESVPRGRMETSRRMLR</sequence>
<proteinExistence type="predicted"/>
<dbReference type="AlphaFoldDB" id="A0A8H7YFE6"/>
<organism evidence="1 2">
    <name type="scientific">Ajellomyces capsulatus</name>
    <name type="common">Darling's disease fungus</name>
    <name type="synonym">Histoplasma capsulatum</name>
    <dbReference type="NCBI Taxonomy" id="5037"/>
    <lineage>
        <taxon>Eukaryota</taxon>
        <taxon>Fungi</taxon>
        <taxon>Dikarya</taxon>
        <taxon>Ascomycota</taxon>
        <taxon>Pezizomycotina</taxon>
        <taxon>Eurotiomycetes</taxon>
        <taxon>Eurotiomycetidae</taxon>
        <taxon>Onygenales</taxon>
        <taxon>Ajellomycetaceae</taxon>
        <taxon>Histoplasma</taxon>
    </lineage>
</organism>
<dbReference type="OrthoDB" id="2963168at2759"/>
<reference evidence="1 2" key="1">
    <citation type="submission" date="2021-01" db="EMBL/GenBank/DDBJ databases">
        <title>Chromosome-level genome assembly of a human fungal pathogen reveals clustering of transcriptionally co-regulated genes.</title>
        <authorList>
            <person name="Voorhies M."/>
            <person name="Cohen S."/>
            <person name="Shea T.P."/>
            <person name="Petrus S."/>
            <person name="Munoz J.F."/>
            <person name="Poplawski S."/>
            <person name="Goldman W.E."/>
            <person name="Michael T."/>
            <person name="Cuomo C.A."/>
            <person name="Sil A."/>
            <person name="Beyhan S."/>
        </authorList>
    </citation>
    <scope>NUCLEOTIDE SEQUENCE [LARGE SCALE GENOMIC DNA]</scope>
    <source>
        <strain evidence="1 2">G184AR</strain>
    </source>
</reference>
<dbReference type="EMBL" id="JAEVHI010000006">
    <property type="protein sequence ID" value="KAG5288584.1"/>
    <property type="molecule type" value="Genomic_DNA"/>
</dbReference>
<protein>
    <submittedName>
        <fullName evidence="1">Uncharacterized protein</fullName>
    </submittedName>
</protein>
<comment type="caution">
    <text evidence="1">The sequence shown here is derived from an EMBL/GenBank/DDBJ whole genome shotgun (WGS) entry which is preliminary data.</text>
</comment>
<accession>A0A8H7YFE6</accession>
<name>A0A8H7YFE6_AJECA</name>
<dbReference type="VEuPathDB" id="FungiDB:I7I52_12112"/>
<dbReference type="Proteomes" id="UP000670092">
    <property type="component" value="Unassembled WGS sequence"/>
</dbReference>
<evidence type="ECO:0000313" key="1">
    <source>
        <dbReference type="EMBL" id="KAG5288584.1"/>
    </source>
</evidence>
<gene>
    <name evidence="1" type="ORF">I7I52_12112</name>
</gene>
<evidence type="ECO:0000313" key="2">
    <source>
        <dbReference type="Proteomes" id="UP000670092"/>
    </source>
</evidence>